<feature type="region of interest" description="Disordered" evidence="1">
    <location>
        <begin position="253"/>
        <end position="277"/>
    </location>
</feature>
<dbReference type="AlphaFoldDB" id="A0A7R8W3T1"/>
<dbReference type="EMBL" id="OB660077">
    <property type="protein sequence ID" value="CAD7222590.1"/>
    <property type="molecule type" value="Genomic_DNA"/>
</dbReference>
<feature type="region of interest" description="Disordered" evidence="1">
    <location>
        <begin position="337"/>
        <end position="432"/>
    </location>
</feature>
<accession>A0A7R8W3T1</accession>
<feature type="compositionally biased region" description="Low complexity" evidence="1">
    <location>
        <begin position="475"/>
        <end position="489"/>
    </location>
</feature>
<proteinExistence type="predicted"/>
<feature type="compositionally biased region" description="Basic and acidic residues" evidence="1">
    <location>
        <begin position="344"/>
        <end position="354"/>
    </location>
</feature>
<feature type="compositionally biased region" description="Polar residues" evidence="1">
    <location>
        <begin position="262"/>
        <end position="273"/>
    </location>
</feature>
<evidence type="ECO:0000256" key="1">
    <source>
        <dbReference type="SAM" id="MobiDB-lite"/>
    </source>
</evidence>
<organism evidence="2">
    <name type="scientific">Cyprideis torosa</name>
    <dbReference type="NCBI Taxonomy" id="163714"/>
    <lineage>
        <taxon>Eukaryota</taxon>
        <taxon>Metazoa</taxon>
        <taxon>Ecdysozoa</taxon>
        <taxon>Arthropoda</taxon>
        <taxon>Crustacea</taxon>
        <taxon>Oligostraca</taxon>
        <taxon>Ostracoda</taxon>
        <taxon>Podocopa</taxon>
        <taxon>Podocopida</taxon>
        <taxon>Cytherocopina</taxon>
        <taxon>Cytheroidea</taxon>
        <taxon>Cytherideidae</taxon>
        <taxon>Cyprideis</taxon>
    </lineage>
</organism>
<feature type="region of interest" description="Disordered" evidence="1">
    <location>
        <begin position="457"/>
        <end position="489"/>
    </location>
</feature>
<protein>
    <submittedName>
        <fullName evidence="2">Uncharacterized protein</fullName>
    </submittedName>
</protein>
<sequence length="585" mass="66305">MDARQCCQIYSRDRLSSVPARAEMKQPNSGKLGKNAATKPSVSTVLHLPCFATSAVQGWSFFPEVNLKFNSCFHAPIASPEESRILTSLAMTITQFSLCNGILSGVTKPRSDPWTDPGRWENRRVLSYRLWENTVKALGFDGYSNFKFVILYNRVRLGAGLPPIWSGRDFLAEETANELRGFLRERLYGKLETEDRDLHALLDTTDVSIAQTQLNQYLKRHPVIPPTFSNLALAHNAYTVPPPLPPSELVTTKDSRKDNWSHKATQLPKSQVLPSPRIRPSIPNSEDFLGDTATLDLYQFSIAQTQLNQYLKRHPVIPPTFSNLALAHNAYTVPPPLPPSELVTTKDSRKDNWSHKATQLLKSKVLPSPRSLPEHRYQRSDKEFDLQSPTPKTSSVTQRHWISTNRHGPPHSNHSWKRSTSNSPSVISRTQSFKPFRKGRTFVSSSSQEFTIKKRINNQRFFNDRPPDISLSQETNSSSGASSMSSSSTTSSQEVYKFQRFSPDEKWVLADDVNFKYQPRCDGGTRKSFSPKKLMTYVEWIDHTEQSFLVQVGNFSLSSRFRAPLSSRRRRLHGGGFRLFTEVGN</sequence>
<reference evidence="2" key="1">
    <citation type="submission" date="2020-11" db="EMBL/GenBank/DDBJ databases">
        <authorList>
            <person name="Tran Van P."/>
        </authorList>
    </citation>
    <scope>NUCLEOTIDE SEQUENCE</scope>
</reference>
<evidence type="ECO:0000313" key="2">
    <source>
        <dbReference type="EMBL" id="CAD7222590.1"/>
    </source>
</evidence>
<feature type="compositionally biased region" description="Polar residues" evidence="1">
    <location>
        <begin position="387"/>
        <end position="406"/>
    </location>
</feature>
<feature type="compositionally biased region" description="Polar residues" evidence="1">
    <location>
        <begin position="418"/>
        <end position="432"/>
    </location>
</feature>
<gene>
    <name evidence="2" type="ORF">CTOB1V02_LOCUS592</name>
</gene>
<name>A0A7R8W3T1_9CRUS</name>
<feature type="compositionally biased region" description="Basic and acidic residues" evidence="1">
    <location>
        <begin position="372"/>
        <end position="385"/>
    </location>
</feature>